<sequence>MALRCDENDDWTSLPTNFTRFCVILANVLRRFHCFSCHVMCSRVFAIAGSRVSRGNSVSPLFLFHFELTNIYVHTQIKLAPCCLLFSFGRSPQKHKIVIINVVHIVGRPNIGWTS</sequence>
<evidence type="ECO:0000313" key="1">
    <source>
        <dbReference type="EMBL" id="KAK2190416.1"/>
    </source>
</evidence>
<accession>A0AAD9P9H5</accession>
<comment type="caution">
    <text evidence="1">The sequence shown here is derived from an EMBL/GenBank/DDBJ whole genome shotgun (WGS) entry which is preliminary data.</text>
</comment>
<organism evidence="1 2">
    <name type="scientific">Ridgeia piscesae</name>
    <name type="common">Tubeworm</name>
    <dbReference type="NCBI Taxonomy" id="27915"/>
    <lineage>
        <taxon>Eukaryota</taxon>
        <taxon>Metazoa</taxon>
        <taxon>Spiralia</taxon>
        <taxon>Lophotrochozoa</taxon>
        <taxon>Annelida</taxon>
        <taxon>Polychaeta</taxon>
        <taxon>Sedentaria</taxon>
        <taxon>Canalipalpata</taxon>
        <taxon>Sabellida</taxon>
        <taxon>Siboglinidae</taxon>
        <taxon>Ridgeia</taxon>
    </lineage>
</organism>
<proteinExistence type="predicted"/>
<reference evidence="1" key="1">
    <citation type="journal article" date="2023" name="Mol. Biol. Evol.">
        <title>Third-Generation Sequencing Reveals the Adaptive Role of the Epigenome in Three Deep-Sea Polychaetes.</title>
        <authorList>
            <person name="Perez M."/>
            <person name="Aroh O."/>
            <person name="Sun Y."/>
            <person name="Lan Y."/>
            <person name="Juniper S.K."/>
            <person name="Young C.R."/>
            <person name="Angers B."/>
            <person name="Qian P.Y."/>
        </authorList>
    </citation>
    <scope>NUCLEOTIDE SEQUENCE</scope>
    <source>
        <strain evidence="1">R07B-5</strain>
    </source>
</reference>
<dbReference type="AlphaFoldDB" id="A0AAD9P9H5"/>
<protein>
    <submittedName>
        <fullName evidence="1">Uncharacterized protein</fullName>
    </submittedName>
</protein>
<dbReference type="Proteomes" id="UP001209878">
    <property type="component" value="Unassembled WGS sequence"/>
</dbReference>
<evidence type="ECO:0000313" key="2">
    <source>
        <dbReference type="Proteomes" id="UP001209878"/>
    </source>
</evidence>
<keyword evidence="2" id="KW-1185">Reference proteome</keyword>
<gene>
    <name evidence="1" type="ORF">NP493_80g01000</name>
</gene>
<dbReference type="EMBL" id="JAODUO010000080">
    <property type="protein sequence ID" value="KAK2190416.1"/>
    <property type="molecule type" value="Genomic_DNA"/>
</dbReference>
<name>A0AAD9P9H5_RIDPI</name>